<feature type="compositionally biased region" description="Polar residues" evidence="1">
    <location>
        <begin position="618"/>
        <end position="627"/>
    </location>
</feature>
<feature type="compositionally biased region" description="Polar residues" evidence="1">
    <location>
        <begin position="547"/>
        <end position="572"/>
    </location>
</feature>
<feature type="compositionally biased region" description="Basic residues" evidence="1">
    <location>
        <begin position="813"/>
        <end position="832"/>
    </location>
</feature>
<feature type="compositionally biased region" description="Acidic residues" evidence="1">
    <location>
        <begin position="508"/>
        <end position="518"/>
    </location>
</feature>
<sequence>MDAYHQQRRFAGSGDAPPPPQQPPHPSHPNAHWYPAPPPPYPPHPGHPYPPQHHHQWGPPPDLQHQRHPPPPQQQHYGYQQPPPPMPMQQQQPPPPGNPWPPHHAAGQPPPPSYPPPPPGQAWTNHSWAQNHGYPGQQRETNHLLDRGPMVSPAQTFGSFPSTYEQEVSYNYSSAPGNGNNMLQYPSSQGQSFSTASTVQGGFPQAPLTELPPVGHERQSVDPSDQPLEFNSRKAPDVAVHTNVNSTIPAAPTLGTNYDTVATSTHSWTPSATVGFLPRAPLPPQAAQMDPHAAPLFGAASSSNYAPPAAFGVGSVTEVFPTDPNTPFSVAEKSKKRPVPNWLREELLKKKSAPLSASAQHPTNLNSTESDNAEEPLGKPGQSDSRSNDSAKSTEDNEDDEDEIEATRMAAINQEIKRVLTEVLLKVTDDLFDEIATKVLNEDDSSAEANGPTDVSGSKEPGLGVSRTRTSAKVVLPAKPANISSSDHKGSTGLSSPKGALLGLASYDSDDDDDDDNGGDGKDKIPMSGLSANAGAANAEEGDKSNIGKQRVNQNEKVSSLGKSTQMSTSAEPEQVHIHDTQNGEFPLDAKTFIEPKGAVDKMDDKAHRYAAVDIQNRKTSSGSNTEKYNDLESSHRHLERSSKEDLVKEVQTDDTKELESSTAEKYNNDKYGTYGNVDKKSSFKEGKGSGRIAKHESDRREPHSRGNSKHDGAKEDRKDFPKDTRERDRDTTDRRGGKGKDEKDERSRQMTKRSTNHSRSSRSRSPRGRSRTRKENSSHVRGSVSSDEPSDSVKKRKHHSRKNSLSPSPPKSRNRRVSRSPHSKHSHRRHSPYSSANRTRRSRSRTPAKRR</sequence>
<feature type="compositionally biased region" description="Pro residues" evidence="1">
    <location>
        <begin position="35"/>
        <end position="51"/>
    </location>
</feature>
<feature type="region of interest" description="Disordered" evidence="1">
    <location>
        <begin position="180"/>
        <end position="199"/>
    </location>
</feature>
<dbReference type="AlphaFoldDB" id="A0A368QAK1"/>
<name>A0A368QAK1_SETIT</name>
<feature type="compositionally biased region" description="Basic residues" evidence="1">
    <location>
        <begin position="839"/>
        <end position="852"/>
    </location>
</feature>
<organism evidence="2">
    <name type="scientific">Setaria italica</name>
    <name type="common">Foxtail millet</name>
    <name type="synonym">Panicum italicum</name>
    <dbReference type="NCBI Taxonomy" id="4555"/>
    <lineage>
        <taxon>Eukaryota</taxon>
        <taxon>Viridiplantae</taxon>
        <taxon>Streptophyta</taxon>
        <taxon>Embryophyta</taxon>
        <taxon>Tracheophyta</taxon>
        <taxon>Spermatophyta</taxon>
        <taxon>Magnoliopsida</taxon>
        <taxon>Liliopsida</taxon>
        <taxon>Poales</taxon>
        <taxon>Poaceae</taxon>
        <taxon>PACMAD clade</taxon>
        <taxon>Panicoideae</taxon>
        <taxon>Panicodae</taxon>
        <taxon>Paniceae</taxon>
        <taxon>Cenchrinae</taxon>
        <taxon>Setaria</taxon>
    </lineage>
</organism>
<dbReference type="EMBL" id="CM003530">
    <property type="protein sequence ID" value="RCV15021.1"/>
    <property type="molecule type" value="Genomic_DNA"/>
</dbReference>
<feature type="compositionally biased region" description="Polar residues" evidence="1">
    <location>
        <begin position="355"/>
        <end position="370"/>
    </location>
</feature>
<proteinExistence type="predicted"/>
<dbReference type="OrthoDB" id="540503at2759"/>
<accession>A0A368QAK1</accession>
<feature type="compositionally biased region" description="Basic and acidic residues" evidence="1">
    <location>
        <begin position="386"/>
        <end position="395"/>
    </location>
</feature>
<feature type="region of interest" description="Disordered" evidence="1">
    <location>
        <begin position="613"/>
        <end position="852"/>
    </location>
</feature>
<gene>
    <name evidence="2" type="ORF">SETIT_3G026000v2</name>
</gene>
<feature type="region of interest" description="Disordered" evidence="1">
    <location>
        <begin position="351"/>
        <end position="403"/>
    </location>
</feature>
<feature type="compositionally biased region" description="Basic and acidic residues" evidence="1">
    <location>
        <begin position="628"/>
        <end position="660"/>
    </location>
</feature>
<feature type="compositionally biased region" description="Pro residues" evidence="1">
    <location>
        <begin position="81"/>
        <end position="120"/>
    </location>
</feature>
<feature type="compositionally biased region" description="Basic residues" evidence="1">
    <location>
        <begin position="750"/>
        <end position="773"/>
    </location>
</feature>
<feature type="compositionally biased region" description="Pro residues" evidence="1">
    <location>
        <begin position="16"/>
        <end position="27"/>
    </location>
</feature>
<feature type="region of interest" description="Disordered" evidence="1">
    <location>
        <begin position="1"/>
        <end position="159"/>
    </location>
</feature>
<reference evidence="2" key="2">
    <citation type="submission" date="2015-07" db="EMBL/GenBank/DDBJ databases">
        <authorList>
            <person name="Noorani M."/>
        </authorList>
    </citation>
    <scope>NUCLEOTIDE SEQUENCE</scope>
    <source>
        <strain evidence="2">Yugu1</strain>
    </source>
</reference>
<reference evidence="2" key="1">
    <citation type="journal article" date="2012" name="Nat. Biotechnol.">
        <title>Reference genome sequence of the model plant Setaria.</title>
        <authorList>
            <person name="Bennetzen J.L."/>
            <person name="Schmutz J."/>
            <person name="Wang H."/>
            <person name="Percifield R."/>
            <person name="Hawkins J."/>
            <person name="Pontaroli A.C."/>
            <person name="Estep M."/>
            <person name="Feng L."/>
            <person name="Vaughn J.N."/>
            <person name="Grimwood J."/>
            <person name="Jenkins J."/>
            <person name="Barry K."/>
            <person name="Lindquist E."/>
            <person name="Hellsten U."/>
            <person name="Deshpande S."/>
            <person name="Wang X."/>
            <person name="Wu X."/>
            <person name="Mitros T."/>
            <person name="Triplett J."/>
            <person name="Yang X."/>
            <person name="Ye C.Y."/>
            <person name="Mauro-Herrera M."/>
            <person name="Wang L."/>
            <person name="Li P."/>
            <person name="Sharma M."/>
            <person name="Sharma R."/>
            <person name="Ronald P.C."/>
            <person name="Panaud O."/>
            <person name="Kellogg E.A."/>
            <person name="Brutnell T.P."/>
            <person name="Doust A.N."/>
            <person name="Tuskan G.A."/>
            <person name="Rokhsar D."/>
            <person name="Devos K.M."/>
        </authorList>
    </citation>
    <scope>NUCLEOTIDE SEQUENCE [LARGE SCALE GENOMIC DNA]</scope>
    <source>
        <strain evidence="2">Yugu1</strain>
    </source>
</reference>
<feature type="compositionally biased region" description="Basic and acidic residues" evidence="1">
    <location>
        <begin position="678"/>
        <end position="749"/>
    </location>
</feature>
<evidence type="ECO:0000256" key="1">
    <source>
        <dbReference type="SAM" id="MobiDB-lite"/>
    </source>
</evidence>
<feature type="region of interest" description="Disordered" evidence="1">
    <location>
        <begin position="443"/>
        <end position="588"/>
    </location>
</feature>
<evidence type="ECO:0000313" key="2">
    <source>
        <dbReference type="EMBL" id="RCV15021.1"/>
    </source>
</evidence>
<protein>
    <submittedName>
        <fullName evidence="2">Uncharacterized protein</fullName>
    </submittedName>
</protein>